<dbReference type="Proteomes" id="UP000663832">
    <property type="component" value="Unassembled WGS sequence"/>
</dbReference>
<accession>A0A815UYG4</accession>
<reference evidence="3" key="1">
    <citation type="submission" date="2021-02" db="EMBL/GenBank/DDBJ databases">
        <authorList>
            <person name="Nowell W R."/>
        </authorList>
    </citation>
    <scope>NUCLEOTIDE SEQUENCE</scope>
</reference>
<feature type="region of interest" description="Disordered" evidence="1">
    <location>
        <begin position="60"/>
        <end position="79"/>
    </location>
</feature>
<proteinExistence type="predicted"/>
<comment type="caution">
    <text evidence="3">The sequence shown here is derived from an EMBL/GenBank/DDBJ whole genome shotgun (WGS) entry which is preliminary data.</text>
</comment>
<organism evidence="3 4">
    <name type="scientific">Adineta steineri</name>
    <dbReference type="NCBI Taxonomy" id="433720"/>
    <lineage>
        <taxon>Eukaryota</taxon>
        <taxon>Metazoa</taxon>
        <taxon>Spiralia</taxon>
        <taxon>Gnathifera</taxon>
        <taxon>Rotifera</taxon>
        <taxon>Eurotatoria</taxon>
        <taxon>Bdelloidea</taxon>
        <taxon>Adinetida</taxon>
        <taxon>Adinetidae</taxon>
        <taxon>Adineta</taxon>
    </lineage>
</organism>
<evidence type="ECO:0000313" key="2">
    <source>
        <dbReference type="EMBL" id="CAF1241718.1"/>
    </source>
</evidence>
<evidence type="ECO:0000313" key="4">
    <source>
        <dbReference type="Proteomes" id="UP000663832"/>
    </source>
</evidence>
<evidence type="ECO:0000313" key="3">
    <source>
        <dbReference type="EMBL" id="CAF1529047.1"/>
    </source>
</evidence>
<dbReference type="Proteomes" id="UP000663877">
    <property type="component" value="Unassembled WGS sequence"/>
</dbReference>
<name>A0A815UYG4_9BILA</name>
<dbReference type="EMBL" id="CAJNOM010000636">
    <property type="protein sequence ID" value="CAF1529047.1"/>
    <property type="molecule type" value="Genomic_DNA"/>
</dbReference>
<keyword evidence="4" id="KW-1185">Reference proteome</keyword>
<feature type="compositionally biased region" description="Polar residues" evidence="1">
    <location>
        <begin position="62"/>
        <end position="79"/>
    </location>
</feature>
<protein>
    <submittedName>
        <fullName evidence="3">Uncharacterized protein</fullName>
    </submittedName>
</protein>
<sequence length="531" mass="60573">MESLLISSLTMMQQQSSTLSSPIHSDLNIFLTSIGNKQNLSTNSSIDSLTALEEILRRQETRNSTTFQPQKGTSSNMEYNTVPQPSLLSSSWISLRQFRRFENDFSSIENINTHAIQSQRCRLQFRLPNHIQTHVSFDNNKTNVGFAMNKFGLQRLCFELINNTTKQQQQQRIYILPIMTEIDKTQIKKKIINLSSPSTINLPINIPPASTTTNSSIVPILSSPSSSSIFNGSIDHKKLHESVSNYRIVPEIKPIQSLITIRKQQRSGSQPPNEHVLQQQNPTRHMAINKLFQRLPIIFHRQISVLDIIVAKSLASTSLQSCGVYLILNGVTNIRTIVMDVPLRSHDVHDLVNRTGRLTTFYVQQFLPNDKQQASLIQTTTNTDNELINTSLNYTIEELHILISLEQTTKKCLDTRHKDPIIRNINLHPLETQQNISTSSKRPIFEVHVIAHCQKMIFFITILSILKAQCKIAVPNISGMKSRYTIVIHEHVLYFLNNNNHDHQQSPTVCSDNHVRIDFPVIRCYGNYPIQ</sequence>
<evidence type="ECO:0000256" key="1">
    <source>
        <dbReference type="SAM" id="MobiDB-lite"/>
    </source>
</evidence>
<gene>
    <name evidence="2" type="ORF">BJG266_LOCUS29091</name>
    <name evidence="3" type="ORF">QVE165_LOCUS45367</name>
</gene>
<dbReference type="AlphaFoldDB" id="A0A815UYG4"/>
<dbReference type="EMBL" id="CAJNOI010000321">
    <property type="protein sequence ID" value="CAF1241718.1"/>
    <property type="molecule type" value="Genomic_DNA"/>
</dbReference>
<dbReference type="OrthoDB" id="10441492at2759"/>